<evidence type="ECO:0000313" key="3">
    <source>
        <dbReference type="Proteomes" id="UP001164733"/>
    </source>
</evidence>
<dbReference type="Proteomes" id="UP001164733">
    <property type="component" value="Chromosome"/>
</dbReference>
<protein>
    <submittedName>
        <fullName evidence="2">Tetratricopeptide repeat protein</fullName>
    </submittedName>
</protein>
<evidence type="ECO:0000256" key="1">
    <source>
        <dbReference type="SAM" id="Phobius"/>
    </source>
</evidence>
<keyword evidence="1" id="KW-0472">Membrane</keyword>
<evidence type="ECO:0000313" key="2">
    <source>
        <dbReference type="EMBL" id="WAG62541.1"/>
    </source>
</evidence>
<feature type="transmembrane region" description="Helical" evidence="1">
    <location>
        <begin position="9"/>
        <end position="27"/>
    </location>
</feature>
<reference evidence="2" key="1">
    <citation type="submission" date="2021-11" db="EMBL/GenBank/DDBJ databases">
        <title>Clostridia strains as spoilage organisms.</title>
        <authorList>
            <person name="Wambui J."/>
            <person name="Stevens M.J.A."/>
            <person name="Stephan R."/>
        </authorList>
    </citation>
    <scope>NUCLEOTIDE SEQUENCE</scope>
    <source>
        <strain evidence="2">CF009</strain>
    </source>
</reference>
<dbReference type="AlphaFoldDB" id="A0AA47EP15"/>
<name>A0AA47EP15_9CLOT</name>
<sequence>MDKSIVKNTSIISVIVVIVVVCGGFGINKYSKTQTYNNLITTANKDMDQGEYEQAIALFNQSLQYKDDSNVKNNVKLATNLKEVKSILDQGTKLMNDKKYLDGIEQFKKVTKEDNKLYDNAQKGIEECKKQYIAQNIKLATDAIKDTKYDEATKCLEGILKLDSNNADAKKLKENMGKTIQKQKDNAQVAIKALAVAKDQSTAKVQQDGNGKITKNEAVNLVRQKTGIEENSTTYTVVIEDESKPIKIINGKQYYSILTAAKAPMAHIIIFYVEVDTGKVYENNMGETVLVN</sequence>
<keyword evidence="1" id="KW-1133">Transmembrane helix</keyword>
<organism evidence="2 3">
    <name type="scientific">Clostridium estertheticum</name>
    <dbReference type="NCBI Taxonomy" id="238834"/>
    <lineage>
        <taxon>Bacteria</taxon>
        <taxon>Bacillati</taxon>
        <taxon>Bacillota</taxon>
        <taxon>Clostridia</taxon>
        <taxon>Eubacteriales</taxon>
        <taxon>Clostridiaceae</taxon>
        <taxon>Clostridium</taxon>
    </lineage>
</organism>
<dbReference type="RefSeq" id="WP_216126770.1">
    <property type="nucleotide sequence ID" value="NZ_CP086239.1"/>
</dbReference>
<accession>A0AA47EP15</accession>
<keyword evidence="1" id="KW-0812">Transmembrane</keyword>
<proteinExistence type="predicted"/>
<dbReference type="EMBL" id="CP086239">
    <property type="protein sequence ID" value="WAG62541.1"/>
    <property type="molecule type" value="Genomic_DNA"/>
</dbReference>
<gene>
    <name evidence="2" type="ORF">LL038_09995</name>
</gene>